<evidence type="ECO:0000313" key="1">
    <source>
        <dbReference type="EMBL" id="KAG7297730.1"/>
    </source>
</evidence>
<gene>
    <name evidence="1" type="ORF">JYU34_018448</name>
</gene>
<comment type="caution">
    <text evidence="1">The sequence shown here is derived from an EMBL/GenBank/DDBJ whole genome shotgun (WGS) entry which is preliminary data.</text>
</comment>
<accession>A0ABQ7PXL6</accession>
<reference evidence="1 2" key="1">
    <citation type="submission" date="2021-06" db="EMBL/GenBank/DDBJ databases">
        <title>A haploid diamondback moth (Plutella xylostella L.) genome assembly resolves 31 chromosomes and identifies a diamide resistance mutation.</title>
        <authorList>
            <person name="Ward C.M."/>
            <person name="Perry K.D."/>
            <person name="Baker G."/>
            <person name="Powis K."/>
            <person name="Heckel D.G."/>
            <person name="Baxter S.W."/>
        </authorList>
    </citation>
    <scope>NUCLEOTIDE SEQUENCE [LARGE SCALE GENOMIC DNA]</scope>
    <source>
        <strain evidence="1 2">LV</strain>
        <tissue evidence="1">Single pupa</tissue>
    </source>
</reference>
<sequence length="87" mass="9983">MYKLNYKPRTGTTTVLLVIEQAVKLNPIHRNFTVTPLPPASREIVQIEQIVQRWAGEPCRTCREWNPGHCAFVTDSRLPGAPRREEV</sequence>
<dbReference type="Proteomes" id="UP000823941">
    <property type="component" value="Chromosome 25"/>
</dbReference>
<keyword evidence="2" id="KW-1185">Reference proteome</keyword>
<organism evidence="1 2">
    <name type="scientific">Plutella xylostella</name>
    <name type="common">Diamondback moth</name>
    <name type="synonym">Plutella maculipennis</name>
    <dbReference type="NCBI Taxonomy" id="51655"/>
    <lineage>
        <taxon>Eukaryota</taxon>
        <taxon>Metazoa</taxon>
        <taxon>Ecdysozoa</taxon>
        <taxon>Arthropoda</taxon>
        <taxon>Hexapoda</taxon>
        <taxon>Insecta</taxon>
        <taxon>Pterygota</taxon>
        <taxon>Neoptera</taxon>
        <taxon>Endopterygota</taxon>
        <taxon>Lepidoptera</taxon>
        <taxon>Glossata</taxon>
        <taxon>Ditrysia</taxon>
        <taxon>Yponomeutoidea</taxon>
        <taxon>Plutellidae</taxon>
        <taxon>Plutella</taxon>
    </lineage>
</organism>
<protein>
    <submittedName>
        <fullName evidence="1">Uncharacterized protein</fullName>
    </submittedName>
</protein>
<proteinExistence type="predicted"/>
<evidence type="ECO:0000313" key="2">
    <source>
        <dbReference type="Proteomes" id="UP000823941"/>
    </source>
</evidence>
<name>A0ABQ7PXL6_PLUXY</name>
<dbReference type="EMBL" id="JAHIBW010000025">
    <property type="protein sequence ID" value="KAG7297730.1"/>
    <property type="molecule type" value="Genomic_DNA"/>
</dbReference>